<comment type="function">
    <text evidence="8">Zinc phosphodiesterase, which displays some tRNA 3'-processing endonuclease activity. Probably involved in tRNA maturation, by removing a 3'-trailer from precursor tRNA.</text>
</comment>
<comment type="cofactor">
    <cofactor evidence="8">
        <name>Zn(2+)</name>
        <dbReference type="ChEBI" id="CHEBI:29105"/>
    </cofactor>
    <text evidence="8">Binds 2 Zn(2+) ions.</text>
</comment>
<keyword evidence="4 8" id="KW-0479">Metal-binding</keyword>
<evidence type="ECO:0000259" key="9">
    <source>
        <dbReference type="Pfam" id="PF12706"/>
    </source>
</evidence>
<dbReference type="Proteomes" id="UP000619534">
    <property type="component" value="Unassembled WGS sequence"/>
</dbReference>
<protein>
    <recommendedName>
        <fullName evidence="8">Ribonuclease Z</fullName>
        <shortName evidence="8">RNase Z</shortName>
        <ecNumber evidence="8">3.1.26.11</ecNumber>
    </recommendedName>
    <alternativeName>
        <fullName evidence="8">tRNA 3 endonuclease</fullName>
    </alternativeName>
    <alternativeName>
        <fullName evidence="8">tRNase Z</fullName>
    </alternativeName>
</protein>
<feature type="binding site" evidence="8">
    <location>
        <position position="141"/>
    </location>
    <ligand>
        <name>Zn(2+)</name>
        <dbReference type="ChEBI" id="CHEBI:29105"/>
        <label>1</label>
        <note>catalytic</note>
    </ligand>
</feature>
<dbReference type="SUPFAM" id="SSF56281">
    <property type="entry name" value="Metallo-hydrolase/oxidoreductase"/>
    <property type="match status" value="1"/>
</dbReference>
<dbReference type="Pfam" id="PF12706">
    <property type="entry name" value="Lactamase_B_2"/>
    <property type="match status" value="1"/>
</dbReference>
<dbReference type="NCBIfam" id="NF000801">
    <property type="entry name" value="PRK00055.1-3"/>
    <property type="match status" value="1"/>
</dbReference>
<dbReference type="InterPro" id="IPR036866">
    <property type="entry name" value="RibonucZ/Hydroxyglut_hydro"/>
</dbReference>
<reference evidence="11" key="1">
    <citation type="journal article" date="2019" name="Int. J. Syst. Evol. Microbiol.">
        <title>The Global Catalogue of Microorganisms (GCM) 10K type strain sequencing project: providing services to taxonomists for standard genome sequencing and annotation.</title>
        <authorList>
            <consortium name="The Broad Institute Genomics Platform"/>
            <consortium name="The Broad Institute Genome Sequencing Center for Infectious Disease"/>
            <person name="Wu L."/>
            <person name="Ma J."/>
        </authorList>
    </citation>
    <scope>NUCLEOTIDE SEQUENCE [LARGE SCALE GENOMIC DNA]</scope>
    <source>
        <strain evidence="11">CCM 7282</strain>
    </source>
</reference>
<evidence type="ECO:0000313" key="11">
    <source>
        <dbReference type="Proteomes" id="UP000619534"/>
    </source>
</evidence>
<gene>
    <name evidence="8 10" type="primary">rnz</name>
    <name evidence="10" type="ORF">GCM10007216_16610</name>
</gene>
<keyword evidence="11" id="KW-1185">Reference proteome</keyword>
<dbReference type="EMBL" id="BMCJ01000003">
    <property type="protein sequence ID" value="GGC86652.1"/>
    <property type="molecule type" value="Genomic_DNA"/>
</dbReference>
<evidence type="ECO:0000256" key="5">
    <source>
        <dbReference type="ARBA" id="ARBA00022759"/>
    </source>
</evidence>
<dbReference type="PANTHER" id="PTHR46018:SF2">
    <property type="entry name" value="ZINC PHOSPHODIESTERASE ELAC PROTEIN 1"/>
    <property type="match status" value="1"/>
</dbReference>
<evidence type="ECO:0000313" key="10">
    <source>
        <dbReference type="EMBL" id="GGC86652.1"/>
    </source>
</evidence>
<dbReference type="EC" id="3.1.26.11" evidence="8"/>
<keyword evidence="5 8" id="KW-0255">Endonuclease</keyword>
<keyword evidence="7 8" id="KW-0862">Zinc</keyword>
<feature type="binding site" evidence="8">
    <location>
        <position position="212"/>
    </location>
    <ligand>
        <name>Zn(2+)</name>
        <dbReference type="ChEBI" id="CHEBI:29105"/>
        <label>1</label>
        <note>catalytic</note>
    </ligand>
</feature>
<dbReference type="NCBIfam" id="TIGR02651">
    <property type="entry name" value="RNase_Z"/>
    <property type="match status" value="1"/>
</dbReference>
<dbReference type="PANTHER" id="PTHR46018">
    <property type="entry name" value="ZINC PHOSPHODIESTERASE ELAC PROTEIN 1"/>
    <property type="match status" value="1"/>
</dbReference>
<feature type="active site" description="Proton acceptor" evidence="8">
    <location>
        <position position="67"/>
    </location>
</feature>
<feature type="binding site" evidence="8">
    <location>
        <position position="65"/>
    </location>
    <ligand>
        <name>Zn(2+)</name>
        <dbReference type="ChEBI" id="CHEBI:29105"/>
        <label>1</label>
        <note>catalytic</note>
    </ligand>
</feature>
<evidence type="ECO:0000256" key="2">
    <source>
        <dbReference type="ARBA" id="ARBA00022694"/>
    </source>
</evidence>
<keyword evidence="6 8" id="KW-0378">Hydrolase</keyword>
<feature type="binding site" evidence="8">
    <location>
        <position position="270"/>
    </location>
    <ligand>
        <name>Zn(2+)</name>
        <dbReference type="ChEBI" id="CHEBI:29105"/>
        <label>2</label>
        <note>catalytic</note>
    </ligand>
</feature>
<dbReference type="Gene3D" id="3.60.15.10">
    <property type="entry name" value="Ribonuclease Z/Hydroxyacylglutathione hydrolase-like"/>
    <property type="match status" value="1"/>
</dbReference>
<accession>A0ABQ1NWL6</accession>
<feature type="binding site" evidence="8">
    <location>
        <position position="68"/>
    </location>
    <ligand>
        <name>Zn(2+)</name>
        <dbReference type="ChEBI" id="CHEBI:29105"/>
        <label>2</label>
        <note>catalytic</note>
    </ligand>
</feature>
<feature type="binding site" evidence="8">
    <location>
        <position position="212"/>
    </location>
    <ligand>
        <name>Zn(2+)</name>
        <dbReference type="ChEBI" id="CHEBI:29105"/>
        <label>2</label>
        <note>catalytic</note>
    </ligand>
</feature>
<comment type="catalytic activity">
    <reaction evidence="8">
        <text>Endonucleolytic cleavage of RNA, removing extra 3' nucleotides from tRNA precursor, generating 3' termini of tRNAs. A 3'-hydroxy group is left at the tRNA terminus and a 5'-phosphoryl group is left at the trailer molecule.</text>
        <dbReference type="EC" id="3.1.26.11"/>
    </reaction>
</comment>
<comment type="subunit">
    <text evidence="1 8">Homodimer.</text>
</comment>
<keyword evidence="3 8" id="KW-0540">Nuclease</keyword>
<dbReference type="InterPro" id="IPR013471">
    <property type="entry name" value="RNase_Z/BN"/>
</dbReference>
<comment type="similarity">
    <text evidence="8">Belongs to the RNase Z family.</text>
</comment>
<evidence type="ECO:0000256" key="6">
    <source>
        <dbReference type="ARBA" id="ARBA00022801"/>
    </source>
</evidence>
<sequence length="309" mass="34870">MELFFLGTGSGVPSKERNVSALALQMLQERQSTWLFDCGESTQHQILRTNIRPRRVEKIFITHLHGDHIYGLPGFLSSRSFQGGETPCTIYGPKGLKEYITISLRVSGTRLTYPLEIVEVMDEQTIFEDEGITVKSVPLEHGLESFGYIIQEKDQPGELLPEKLKAAGISPGPIYQKIKKNETTELTDGRVIRRKDYLGPVKAGRKIAILGDTRYLERLADILKHADILVHEATFAGDDEKLAHAYFHSTTRQAANLAKLAEVKQLIISHISSRYQGDKVKDLLREAQEIFPDTEIAYDFYHHPVPANK</sequence>
<evidence type="ECO:0000256" key="4">
    <source>
        <dbReference type="ARBA" id="ARBA00022723"/>
    </source>
</evidence>
<evidence type="ECO:0000256" key="1">
    <source>
        <dbReference type="ARBA" id="ARBA00011738"/>
    </source>
</evidence>
<comment type="caution">
    <text evidence="10">The sequence shown here is derived from an EMBL/GenBank/DDBJ whole genome shotgun (WGS) entry which is preliminary data.</text>
</comment>
<evidence type="ECO:0000256" key="8">
    <source>
        <dbReference type="HAMAP-Rule" id="MF_01818"/>
    </source>
</evidence>
<proteinExistence type="inferred from homology"/>
<dbReference type="HAMAP" id="MF_01818">
    <property type="entry name" value="RNase_Z_BN"/>
    <property type="match status" value="1"/>
</dbReference>
<dbReference type="InterPro" id="IPR001279">
    <property type="entry name" value="Metallo-B-lactamas"/>
</dbReference>
<feature type="domain" description="Metallo-beta-lactamase" evidence="9">
    <location>
        <begin position="202"/>
        <end position="271"/>
    </location>
</feature>
<dbReference type="RefSeq" id="WP_062446545.1">
    <property type="nucleotide sequence ID" value="NZ_BMCJ01000003.1"/>
</dbReference>
<keyword evidence="2 8" id="KW-0819">tRNA processing</keyword>
<evidence type="ECO:0000256" key="7">
    <source>
        <dbReference type="ARBA" id="ARBA00022833"/>
    </source>
</evidence>
<dbReference type="CDD" id="cd07717">
    <property type="entry name" value="RNaseZ_ZiPD-like_MBL-fold"/>
    <property type="match status" value="1"/>
</dbReference>
<feature type="binding site" evidence="8">
    <location>
        <position position="63"/>
    </location>
    <ligand>
        <name>Zn(2+)</name>
        <dbReference type="ChEBI" id="CHEBI:29105"/>
        <label>1</label>
        <note>catalytic</note>
    </ligand>
</feature>
<name>A0ABQ1NWL6_9BACI</name>
<evidence type="ECO:0000256" key="3">
    <source>
        <dbReference type="ARBA" id="ARBA00022722"/>
    </source>
</evidence>
<dbReference type="Pfam" id="PF23023">
    <property type="entry name" value="Anti-Pycsar_Apyc1"/>
    <property type="match status" value="1"/>
</dbReference>
<feature type="binding site" evidence="8">
    <location>
        <position position="67"/>
    </location>
    <ligand>
        <name>Zn(2+)</name>
        <dbReference type="ChEBI" id="CHEBI:29105"/>
        <label>2</label>
        <note>catalytic</note>
    </ligand>
</feature>
<organism evidence="10 11">
    <name type="scientific">Thalassobacillus devorans</name>
    <dbReference type="NCBI Taxonomy" id="279813"/>
    <lineage>
        <taxon>Bacteria</taxon>
        <taxon>Bacillati</taxon>
        <taxon>Bacillota</taxon>
        <taxon>Bacilli</taxon>
        <taxon>Bacillales</taxon>
        <taxon>Bacillaceae</taxon>
        <taxon>Thalassobacillus</taxon>
    </lineage>
</organism>